<keyword evidence="2" id="KW-0233">DNA recombination</keyword>
<dbReference type="PROSITE" id="PS51898">
    <property type="entry name" value="TYR_RECOMBINASE"/>
    <property type="match status" value="1"/>
</dbReference>
<evidence type="ECO:0000259" key="4">
    <source>
        <dbReference type="PROSITE" id="PS51898"/>
    </source>
</evidence>
<dbReference type="EMBL" id="SOCP01000026">
    <property type="protein sequence ID" value="TDV38722.1"/>
    <property type="molecule type" value="Genomic_DNA"/>
</dbReference>
<dbReference type="InterPro" id="IPR010998">
    <property type="entry name" value="Integrase_recombinase_N"/>
</dbReference>
<dbReference type="InterPro" id="IPR011010">
    <property type="entry name" value="DNA_brk_join_enz"/>
</dbReference>
<dbReference type="OrthoDB" id="1822491at2"/>
<dbReference type="InterPro" id="IPR044068">
    <property type="entry name" value="CB"/>
</dbReference>
<dbReference type="Proteomes" id="UP000294927">
    <property type="component" value="Unassembled WGS sequence"/>
</dbReference>
<dbReference type="GO" id="GO:0006310">
    <property type="term" value="P:DNA recombination"/>
    <property type="evidence" value="ECO:0007669"/>
    <property type="project" value="UniProtKB-KW"/>
</dbReference>
<evidence type="ECO:0000259" key="5">
    <source>
        <dbReference type="PROSITE" id="PS51900"/>
    </source>
</evidence>
<proteinExistence type="predicted"/>
<evidence type="ECO:0000313" key="6">
    <source>
        <dbReference type="EMBL" id="TDV38722.1"/>
    </source>
</evidence>
<keyword evidence="7" id="KW-1185">Reference proteome</keyword>
<comment type="caution">
    <text evidence="6">The sequence shown here is derived from an EMBL/GenBank/DDBJ whole genome shotgun (WGS) entry which is preliminary data.</text>
</comment>
<dbReference type="SUPFAM" id="SSF56349">
    <property type="entry name" value="DNA breaking-rejoining enzymes"/>
    <property type="match status" value="1"/>
</dbReference>
<gene>
    <name evidence="6" type="ORF">CLV71_126111</name>
</gene>
<dbReference type="InterPro" id="IPR013762">
    <property type="entry name" value="Integrase-like_cat_sf"/>
</dbReference>
<dbReference type="GO" id="GO:0003677">
    <property type="term" value="F:DNA binding"/>
    <property type="evidence" value="ECO:0007669"/>
    <property type="project" value="UniProtKB-UniRule"/>
</dbReference>
<evidence type="ECO:0000313" key="7">
    <source>
        <dbReference type="Proteomes" id="UP000294927"/>
    </source>
</evidence>
<dbReference type="InterPro" id="IPR002104">
    <property type="entry name" value="Integrase_catalytic"/>
</dbReference>
<evidence type="ECO:0000256" key="3">
    <source>
        <dbReference type="PROSITE-ProRule" id="PRU01248"/>
    </source>
</evidence>
<dbReference type="Pfam" id="PF26003">
    <property type="entry name" value="Integrase_N_phage"/>
    <property type="match status" value="1"/>
</dbReference>
<keyword evidence="1 3" id="KW-0238">DNA-binding</keyword>
<reference evidence="6 7" key="1">
    <citation type="submission" date="2019-03" db="EMBL/GenBank/DDBJ databases">
        <title>Genomic Encyclopedia of Archaeal and Bacterial Type Strains, Phase II (KMG-II): from individual species to whole genera.</title>
        <authorList>
            <person name="Goeker M."/>
        </authorList>
    </citation>
    <scope>NUCLEOTIDE SEQUENCE [LARGE SCALE GENOMIC DNA]</scope>
    <source>
        <strain evidence="6 7">DSM 45499</strain>
    </source>
</reference>
<sequence length="274" mass="30343">MSVRRRFGRVRQLPSGRWQARYPGPDGVLRNAPETFTRRGDAERWLSAAETDLGRGDWADPEAGIVPVGEYIGRWIEERPGLAIRTVELYEGLLRNHIGPHIGQVMLGDMSAARVRTWRKDLLDAGVGAVTVAKAYRLLKAAMNTAHLEDGLIKSNPCVIKGASAEKSPERPIATIKEALKAADAIQPRYRLMVLLATFASLRFAEMVGLQRQDLDLVNGVVHVRRQAIQTNKQQIISTDPKSAAGKRRVIVPPFMVAEMTAHLDRFVKPAKSA</sequence>
<dbReference type="AlphaFoldDB" id="A0A4R7UU80"/>
<dbReference type="GO" id="GO:0015074">
    <property type="term" value="P:DNA integration"/>
    <property type="evidence" value="ECO:0007669"/>
    <property type="project" value="InterPro"/>
</dbReference>
<dbReference type="PROSITE" id="PS51900">
    <property type="entry name" value="CB"/>
    <property type="match status" value="1"/>
</dbReference>
<name>A0A4R7UU80_9PSEU</name>
<protein>
    <submittedName>
        <fullName evidence="6">Phage integrase family protein</fullName>
    </submittedName>
</protein>
<dbReference type="InterPro" id="IPR058717">
    <property type="entry name" value="Phage_L5_Integrase_N"/>
</dbReference>
<dbReference type="Gene3D" id="1.10.150.130">
    <property type="match status" value="1"/>
</dbReference>
<organism evidence="6 7">
    <name type="scientific">Actinophytocola oryzae</name>
    <dbReference type="NCBI Taxonomy" id="502181"/>
    <lineage>
        <taxon>Bacteria</taxon>
        <taxon>Bacillati</taxon>
        <taxon>Actinomycetota</taxon>
        <taxon>Actinomycetes</taxon>
        <taxon>Pseudonocardiales</taxon>
        <taxon>Pseudonocardiaceae</taxon>
    </lineage>
</organism>
<feature type="domain" description="Core-binding (CB)" evidence="5">
    <location>
        <begin position="66"/>
        <end position="147"/>
    </location>
</feature>
<evidence type="ECO:0000256" key="2">
    <source>
        <dbReference type="ARBA" id="ARBA00023172"/>
    </source>
</evidence>
<accession>A0A4R7UU80</accession>
<feature type="domain" description="Tyr recombinase" evidence="4">
    <location>
        <begin position="169"/>
        <end position="274"/>
    </location>
</feature>
<evidence type="ECO:0000256" key="1">
    <source>
        <dbReference type="ARBA" id="ARBA00023125"/>
    </source>
</evidence>
<dbReference type="Gene3D" id="1.10.443.10">
    <property type="entry name" value="Intergrase catalytic core"/>
    <property type="match status" value="1"/>
</dbReference>